<name>B8F8J4_GLAP5</name>
<dbReference type="AlphaFoldDB" id="B8F8J4"/>
<keyword evidence="2" id="KW-1185">Reference proteome</keyword>
<evidence type="ECO:0000313" key="1">
    <source>
        <dbReference type="EMBL" id="ACL33646.1"/>
    </source>
</evidence>
<reference evidence="1 2" key="1">
    <citation type="journal article" date="2009" name="J. Bacteriol.">
        <title>Complete genome sequence of Haemophilus parasuis SH0165.</title>
        <authorList>
            <person name="Yue M."/>
            <person name="Yang F."/>
            <person name="Yang J."/>
            <person name="Bei W."/>
            <person name="Cai X."/>
            <person name="Chen L."/>
            <person name="Dong J."/>
            <person name="Zhou R."/>
            <person name="Jin M."/>
            <person name="Jin Q."/>
            <person name="Chen H."/>
        </authorList>
    </citation>
    <scope>NUCLEOTIDE SEQUENCE [LARGE SCALE GENOMIC DNA]</scope>
    <source>
        <strain evidence="1 2">SH0165</strain>
    </source>
</reference>
<evidence type="ECO:0000313" key="2">
    <source>
        <dbReference type="Proteomes" id="UP000006743"/>
    </source>
</evidence>
<sequence>MYHLFNFLGDFFHVYFEEILKSFNRFFTSGGFSNKTCKR</sequence>
<organism evidence="1 2">
    <name type="scientific">Glaesserella parasuis serovar 5 (strain SH0165)</name>
    <name type="common">Haemophilus parasuis</name>
    <dbReference type="NCBI Taxonomy" id="557723"/>
    <lineage>
        <taxon>Bacteria</taxon>
        <taxon>Pseudomonadati</taxon>
        <taxon>Pseudomonadota</taxon>
        <taxon>Gammaproteobacteria</taxon>
        <taxon>Pasteurellales</taxon>
        <taxon>Pasteurellaceae</taxon>
        <taxon>Glaesserella</taxon>
    </lineage>
</organism>
<gene>
    <name evidence="1" type="ordered locus">HAPS_2214</name>
</gene>
<accession>B8F8J4</accession>
<dbReference type="HOGENOM" id="CLU_3310602_0_0_6"/>
<proteinExistence type="predicted"/>
<dbReference type="STRING" id="557723.HAPS_2214"/>
<protein>
    <submittedName>
        <fullName evidence="1">Uncharacterized protein</fullName>
    </submittedName>
</protein>
<dbReference type="KEGG" id="hap:HAPS_2214"/>
<dbReference type="Proteomes" id="UP000006743">
    <property type="component" value="Chromosome"/>
</dbReference>
<dbReference type="EMBL" id="CP001321">
    <property type="protein sequence ID" value="ACL33646.1"/>
    <property type="molecule type" value="Genomic_DNA"/>
</dbReference>